<feature type="transmembrane region" description="Helical" evidence="2">
    <location>
        <begin position="68"/>
        <end position="85"/>
    </location>
</feature>
<dbReference type="EMBL" id="UGQT01000001">
    <property type="protein sequence ID" value="STZ60784.1"/>
    <property type="molecule type" value="Genomic_DNA"/>
</dbReference>
<keyword evidence="5" id="KW-1185">Reference proteome</keyword>
<feature type="compositionally biased region" description="Basic and acidic residues" evidence="1">
    <location>
        <begin position="346"/>
        <end position="357"/>
    </location>
</feature>
<keyword evidence="2" id="KW-0472">Membrane</keyword>
<evidence type="ECO:0000313" key="5">
    <source>
        <dbReference type="Proteomes" id="UP000254978"/>
    </source>
</evidence>
<feature type="region of interest" description="Disordered" evidence="1">
    <location>
        <begin position="158"/>
        <end position="357"/>
    </location>
</feature>
<sequence length="357" mass="39765">MHPNFRGVPWWGAIVIAVTATVIGFAFDAGSGNKELTSVFASLYLIGCVAAVLAVQRSGLFTAVVQPPLLLFVAVPGAYFLFHQSAIGGLRDVAINAGYPLIERFLLMLTTSALVLLIGAVRWYLGSRGAPETADAEVESDTAAPGGLRAKISALINGTDPEDVDDGAEPAPAHGVDRSAARKSTPRRSSTGRDPNRAAPTRSRHARPPIDDADAEPPRRRRPVRDEDPAAPRRRPREPREPRQPGARSRDYRPRDREPRERDPRERATRERDPRDSYDRPRRRPNRYESYEPYPAEPSYEAPRRRPTTSGDSSHHPVSRVRYRGAPDDGDDRAEHRTRPRTGARHSLDSDRWRYDA</sequence>
<evidence type="ECO:0000259" key="3">
    <source>
        <dbReference type="Pfam" id="PF20177"/>
    </source>
</evidence>
<feature type="transmembrane region" description="Helical" evidence="2">
    <location>
        <begin position="105"/>
        <end position="125"/>
    </location>
</feature>
<protein>
    <submittedName>
        <fullName evidence="4">Conserved membrane protein of uncharacterized function</fullName>
    </submittedName>
</protein>
<feature type="transmembrane region" description="Helical" evidence="2">
    <location>
        <begin position="7"/>
        <end position="27"/>
    </location>
</feature>
<reference evidence="4 5" key="1">
    <citation type="submission" date="2018-06" db="EMBL/GenBank/DDBJ databases">
        <authorList>
            <consortium name="Pathogen Informatics"/>
            <person name="Doyle S."/>
        </authorList>
    </citation>
    <scope>NUCLEOTIDE SEQUENCE [LARGE SCALE GENOMIC DNA]</scope>
    <source>
        <strain evidence="4 5">NCTC10821</strain>
    </source>
</reference>
<dbReference type="Proteomes" id="UP000254978">
    <property type="component" value="Unassembled WGS sequence"/>
</dbReference>
<feature type="transmembrane region" description="Helical" evidence="2">
    <location>
        <begin position="39"/>
        <end position="56"/>
    </location>
</feature>
<feature type="compositionally biased region" description="Basic and acidic residues" evidence="1">
    <location>
        <begin position="238"/>
        <end position="290"/>
    </location>
</feature>
<gene>
    <name evidence="4" type="ORF">NCTC10821_04328</name>
</gene>
<dbReference type="InterPro" id="IPR046672">
    <property type="entry name" value="DUF6542"/>
</dbReference>
<accession>A0A378TJP9</accession>
<evidence type="ECO:0000256" key="2">
    <source>
        <dbReference type="SAM" id="Phobius"/>
    </source>
</evidence>
<keyword evidence="2" id="KW-0812">Transmembrane</keyword>
<name>A0A378TJP9_9MYCO</name>
<evidence type="ECO:0000256" key="1">
    <source>
        <dbReference type="SAM" id="MobiDB-lite"/>
    </source>
</evidence>
<dbReference type="Pfam" id="PF20177">
    <property type="entry name" value="DUF6542"/>
    <property type="match status" value="1"/>
</dbReference>
<organism evidence="4 5">
    <name type="scientific">Mycolicibacterium tokaiense</name>
    <dbReference type="NCBI Taxonomy" id="39695"/>
    <lineage>
        <taxon>Bacteria</taxon>
        <taxon>Bacillati</taxon>
        <taxon>Actinomycetota</taxon>
        <taxon>Actinomycetes</taxon>
        <taxon>Mycobacteriales</taxon>
        <taxon>Mycobacteriaceae</taxon>
        <taxon>Mycolicibacterium</taxon>
    </lineage>
</organism>
<feature type="compositionally biased region" description="Low complexity" evidence="1">
    <location>
        <begin position="291"/>
        <end position="301"/>
    </location>
</feature>
<keyword evidence="2" id="KW-1133">Transmembrane helix</keyword>
<evidence type="ECO:0000313" key="4">
    <source>
        <dbReference type="EMBL" id="STZ60784.1"/>
    </source>
</evidence>
<proteinExistence type="predicted"/>
<dbReference type="AlphaFoldDB" id="A0A378TJP9"/>
<feature type="domain" description="DUF6542" evidence="3">
    <location>
        <begin position="7"/>
        <end position="126"/>
    </location>
</feature>